<comment type="caution">
    <text evidence="9">The sequence shown here is derived from an EMBL/GenBank/DDBJ whole genome shotgun (WGS) entry which is preliminary data.</text>
</comment>
<evidence type="ECO:0000256" key="2">
    <source>
        <dbReference type="ARBA" id="ARBA00009142"/>
    </source>
</evidence>
<feature type="transmembrane region" description="Helical" evidence="8">
    <location>
        <begin position="151"/>
        <end position="169"/>
    </location>
</feature>
<protein>
    <recommendedName>
        <fullName evidence="8">Probable membrane transporter protein</fullName>
    </recommendedName>
</protein>
<dbReference type="Proteomes" id="UP001195660">
    <property type="component" value="Unassembled WGS sequence"/>
</dbReference>
<evidence type="ECO:0000256" key="5">
    <source>
        <dbReference type="ARBA" id="ARBA00022692"/>
    </source>
</evidence>
<dbReference type="PANTHER" id="PTHR30269:SF0">
    <property type="entry name" value="MEMBRANE TRANSPORTER PROTEIN YFCA-RELATED"/>
    <property type="match status" value="1"/>
</dbReference>
<evidence type="ECO:0000313" key="9">
    <source>
        <dbReference type="EMBL" id="MBM5572998.1"/>
    </source>
</evidence>
<organism evidence="9 10">
    <name type="scientific">Deefgea chitinilytica</name>
    <dbReference type="NCBI Taxonomy" id="570276"/>
    <lineage>
        <taxon>Bacteria</taxon>
        <taxon>Pseudomonadati</taxon>
        <taxon>Pseudomonadota</taxon>
        <taxon>Betaproteobacteria</taxon>
        <taxon>Neisseriales</taxon>
        <taxon>Chitinibacteraceae</taxon>
        <taxon>Deefgea</taxon>
    </lineage>
</organism>
<accession>A0ABS2CFT1</accession>
<feature type="transmembrane region" description="Helical" evidence="8">
    <location>
        <begin position="71"/>
        <end position="91"/>
    </location>
</feature>
<comment type="subcellular location">
    <subcellularLocation>
        <location evidence="1 8">Cell membrane</location>
        <topology evidence="1 8">Multi-pass membrane protein</topology>
    </subcellularLocation>
</comment>
<evidence type="ECO:0000313" key="10">
    <source>
        <dbReference type="Proteomes" id="UP001195660"/>
    </source>
</evidence>
<name>A0ABS2CFT1_9NEIS</name>
<keyword evidence="6 8" id="KW-1133">Transmembrane helix</keyword>
<evidence type="ECO:0000256" key="4">
    <source>
        <dbReference type="ARBA" id="ARBA00022475"/>
    </source>
</evidence>
<dbReference type="InterPro" id="IPR052017">
    <property type="entry name" value="TSUP"/>
</dbReference>
<feature type="transmembrane region" description="Helical" evidence="8">
    <location>
        <begin position="181"/>
        <end position="207"/>
    </location>
</feature>
<keyword evidence="10" id="KW-1185">Reference proteome</keyword>
<keyword evidence="4 8" id="KW-1003">Cell membrane</keyword>
<evidence type="ECO:0000256" key="7">
    <source>
        <dbReference type="ARBA" id="ARBA00023136"/>
    </source>
</evidence>
<evidence type="ECO:0000256" key="1">
    <source>
        <dbReference type="ARBA" id="ARBA00004651"/>
    </source>
</evidence>
<gene>
    <name evidence="9" type="ORF">GM173_15610</name>
</gene>
<feature type="transmembrane region" description="Helical" evidence="8">
    <location>
        <begin position="97"/>
        <end position="115"/>
    </location>
</feature>
<proteinExistence type="inferred from homology"/>
<dbReference type="InterPro" id="IPR002781">
    <property type="entry name" value="TM_pro_TauE-like"/>
</dbReference>
<keyword evidence="3" id="KW-0813">Transport</keyword>
<reference evidence="9 10" key="1">
    <citation type="submission" date="2019-11" db="EMBL/GenBank/DDBJ databases">
        <title>Novel Deefgea species.</title>
        <authorList>
            <person name="Han J.-H."/>
        </authorList>
    </citation>
    <scope>NUCLEOTIDE SEQUENCE [LARGE SCALE GENOMIC DNA]</scope>
    <source>
        <strain evidence="9 10">LMG 24817</strain>
    </source>
</reference>
<evidence type="ECO:0000256" key="6">
    <source>
        <dbReference type="ARBA" id="ARBA00022989"/>
    </source>
</evidence>
<evidence type="ECO:0000256" key="3">
    <source>
        <dbReference type="ARBA" id="ARBA00022448"/>
    </source>
</evidence>
<keyword evidence="7 8" id="KW-0472">Membrane</keyword>
<feature type="transmembrane region" description="Helical" evidence="8">
    <location>
        <begin position="227"/>
        <end position="245"/>
    </location>
</feature>
<keyword evidence="5 8" id="KW-0812">Transmembrane</keyword>
<evidence type="ECO:0000256" key="8">
    <source>
        <dbReference type="RuleBase" id="RU363041"/>
    </source>
</evidence>
<sequence length="249" mass="26548">MLAILVLCLISFFAGFVDSIAGGGGLFLVPGFLIVGLPPQVALGQEKIVSTLGTIAAIRNFLKESKMLWKVAILGVPFSLAGAYLGAHLILLIPAEIVAKLLLILIPIGIVLFLIPKDKEVTQKPVSGRLFYLMVPLICFVVGFYDGFFGPGTGSMFIIAFHYLLKLDLVSSSANSKSFNFASNIGALVAFVMAGKVIYQMALPLVISNIIGNHFGSKLAVSNGSAFVRKVLVFSMLTLFSSLAVKYAI</sequence>
<dbReference type="Pfam" id="PF01925">
    <property type="entry name" value="TauE"/>
    <property type="match status" value="1"/>
</dbReference>
<comment type="similarity">
    <text evidence="2 8">Belongs to the 4-toluene sulfonate uptake permease (TSUP) (TC 2.A.102) family.</text>
</comment>
<dbReference type="PANTHER" id="PTHR30269">
    <property type="entry name" value="TRANSMEMBRANE PROTEIN YFCA"/>
    <property type="match status" value="1"/>
</dbReference>
<dbReference type="EMBL" id="WOFE01000015">
    <property type="protein sequence ID" value="MBM5572998.1"/>
    <property type="molecule type" value="Genomic_DNA"/>
</dbReference>